<keyword evidence="4" id="KW-0255">Endonuclease</keyword>
<keyword evidence="4" id="KW-0540">Nuclease</keyword>
<comment type="similarity">
    <text evidence="1">Belongs to the CCR4/nocturin family.</text>
</comment>
<dbReference type="AlphaFoldDB" id="A0A0D7A8I8"/>
<dbReference type="PANTHER" id="PTHR12121:SF45">
    <property type="entry name" value="NOCTURNIN"/>
    <property type="match status" value="1"/>
</dbReference>
<dbReference type="OrthoDB" id="428734at2759"/>
<dbReference type="Gene3D" id="3.60.10.10">
    <property type="entry name" value="Endonuclease/exonuclease/phosphatase"/>
    <property type="match status" value="1"/>
</dbReference>
<gene>
    <name evidence="4" type="ORF">FISHEDRAFT_46145</name>
</gene>
<accession>A0A0D7A8I8</accession>
<dbReference type="EMBL" id="KN882016">
    <property type="protein sequence ID" value="KIY47050.1"/>
    <property type="molecule type" value="Genomic_DNA"/>
</dbReference>
<protein>
    <submittedName>
        <fullName evidence="4">Endonuclease/exonuclease/phosphatase</fullName>
    </submittedName>
</protein>
<dbReference type="Pfam" id="PF03372">
    <property type="entry name" value="Exo_endo_phos"/>
    <property type="match status" value="1"/>
</dbReference>
<evidence type="ECO:0000313" key="4">
    <source>
        <dbReference type="EMBL" id="KIY47050.1"/>
    </source>
</evidence>
<proteinExistence type="inferred from homology"/>
<sequence>EVDRLEKLEPVLETAGYAWHYKCGPGKMHGCLIAYKKNAFRLVRDRLIEYDSQPVRMSDTDTVNCYGRSFTTKNIGSLLALQRIDDVPTGIVVATTHLFWHPKYTYERTRQCGILLREVIKFRDEIFPDKKIPCVITGDFNFQPDDAAYSLLSGDDLLSGQEERILSSMVVHKSVDPRVPATEKSDMEEEEAGDPDRVITNARLATPSDGLLSVAELQNFFGTLPSVVSAYNVGLGCARDMNPLSGLRTFGDRVGIPATRRGRHEPEWTSYTHYWKSVLGKHPNSCIFLDYIFVVNPPDTKLQVAGLLRPHQTTALEPGLPQQGVCGSDHVSLCAELAWTPTTSSDH</sequence>
<reference evidence="4 5" key="1">
    <citation type="journal article" date="2015" name="Fungal Genet. Biol.">
        <title>Evolution of novel wood decay mechanisms in Agaricales revealed by the genome sequences of Fistulina hepatica and Cylindrobasidium torrendii.</title>
        <authorList>
            <person name="Floudas D."/>
            <person name="Held B.W."/>
            <person name="Riley R."/>
            <person name="Nagy L.G."/>
            <person name="Koehler G."/>
            <person name="Ransdell A.S."/>
            <person name="Younus H."/>
            <person name="Chow J."/>
            <person name="Chiniquy J."/>
            <person name="Lipzen A."/>
            <person name="Tritt A."/>
            <person name="Sun H."/>
            <person name="Haridas S."/>
            <person name="LaButti K."/>
            <person name="Ohm R.A."/>
            <person name="Kues U."/>
            <person name="Blanchette R.A."/>
            <person name="Grigoriev I.V."/>
            <person name="Minto R.E."/>
            <person name="Hibbett D.S."/>
        </authorList>
    </citation>
    <scope>NUCLEOTIDE SEQUENCE [LARGE SCALE GENOMIC DNA]</scope>
    <source>
        <strain evidence="4 5">ATCC 64428</strain>
    </source>
</reference>
<feature type="domain" description="Endonuclease/exonuclease/phosphatase" evidence="3">
    <location>
        <begin position="16"/>
        <end position="330"/>
    </location>
</feature>
<dbReference type="InterPro" id="IPR036691">
    <property type="entry name" value="Endo/exonu/phosph_ase_sf"/>
</dbReference>
<keyword evidence="2" id="KW-0378">Hydrolase</keyword>
<dbReference type="PANTHER" id="PTHR12121">
    <property type="entry name" value="CARBON CATABOLITE REPRESSOR PROTEIN 4"/>
    <property type="match status" value="1"/>
</dbReference>
<evidence type="ECO:0000256" key="1">
    <source>
        <dbReference type="ARBA" id="ARBA00010774"/>
    </source>
</evidence>
<evidence type="ECO:0000256" key="2">
    <source>
        <dbReference type="ARBA" id="ARBA00022801"/>
    </source>
</evidence>
<evidence type="ECO:0000259" key="3">
    <source>
        <dbReference type="Pfam" id="PF03372"/>
    </source>
</evidence>
<keyword evidence="4" id="KW-0269">Exonuclease</keyword>
<dbReference type="SUPFAM" id="SSF56219">
    <property type="entry name" value="DNase I-like"/>
    <property type="match status" value="1"/>
</dbReference>
<evidence type="ECO:0000313" key="5">
    <source>
        <dbReference type="Proteomes" id="UP000054144"/>
    </source>
</evidence>
<feature type="non-terminal residue" evidence="4">
    <location>
        <position position="1"/>
    </location>
</feature>
<keyword evidence="5" id="KW-1185">Reference proteome</keyword>
<dbReference type="GO" id="GO:0004519">
    <property type="term" value="F:endonuclease activity"/>
    <property type="evidence" value="ECO:0007669"/>
    <property type="project" value="UniProtKB-KW"/>
</dbReference>
<name>A0A0D7A8I8_9AGAR</name>
<dbReference type="InterPro" id="IPR005135">
    <property type="entry name" value="Endo/exonuclease/phosphatase"/>
</dbReference>
<dbReference type="GO" id="GO:0000175">
    <property type="term" value="F:3'-5'-RNA exonuclease activity"/>
    <property type="evidence" value="ECO:0007669"/>
    <property type="project" value="TreeGrafter"/>
</dbReference>
<dbReference type="GO" id="GO:0006139">
    <property type="term" value="P:nucleobase-containing compound metabolic process"/>
    <property type="evidence" value="ECO:0007669"/>
    <property type="project" value="UniProtKB-ARBA"/>
</dbReference>
<dbReference type="Proteomes" id="UP000054144">
    <property type="component" value="Unassembled WGS sequence"/>
</dbReference>
<dbReference type="InterPro" id="IPR050410">
    <property type="entry name" value="CCR4/nocturin_mRNA_transcr"/>
</dbReference>
<organism evidence="4 5">
    <name type="scientific">Fistulina hepatica ATCC 64428</name>
    <dbReference type="NCBI Taxonomy" id="1128425"/>
    <lineage>
        <taxon>Eukaryota</taxon>
        <taxon>Fungi</taxon>
        <taxon>Dikarya</taxon>
        <taxon>Basidiomycota</taxon>
        <taxon>Agaricomycotina</taxon>
        <taxon>Agaricomycetes</taxon>
        <taxon>Agaricomycetidae</taxon>
        <taxon>Agaricales</taxon>
        <taxon>Fistulinaceae</taxon>
        <taxon>Fistulina</taxon>
    </lineage>
</organism>